<evidence type="ECO:0000313" key="1">
    <source>
        <dbReference type="EMBL" id="KAI8526915.1"/>
    </source>
</evidence>
<name>A0ACC0LDU8_RHOML</name>
<comment type="caution">
    <text evidence="1">The sequence shown here is derived from an EMBL/GenBank/DDBJ whole genome shotgun (WGS) entry which is preliminary data.</text>
</comment>
<dbReference type="Proteomes" id="UP001062846">
    <property type="component" value="Chromosome 12"/>
</dbReference>
<sequence>MRALSVVFVVLALALLLSTRPQKADGRVFRGFKVLQSGEFPAQLMILKTGTNRAYFPSRFLAKGLVPPSAPNPDTYIPHQAHAR</sequence>
<keyword evidence="2" id="KW-1185">Reference proteome</keyword>
<proteinExistence type="predicted"/>
<dbReference type="EMBL" id="CM046399">
    <property type="protein sequence ID" value="KAI8526915.1"/>
    <property type="molecule type" value="Genomic_DNA"/>
</dbReference>
<organism evidence="1 2">
    <name type="scientific">Rhododendron molle</name>
    <name type="common">Chinese azalea</name>
    <name type="synonym">Azalea mollis</name>
    <dbReference type="NCBI Taxonomy" id="49168"/>
    <lineage>
        <taxon>Eukaryota</taxon>
        <taxon>Viridiplantae</taxon>
        <taxon>Streptophyta</taxon>
        <taxon>Embryophyta</taxon>
        <taxon>Tracheophyta</taxon>
        <taxon>Spermatophyta</taxon>
        <taxon>Magnoliopsida</taxon>
        <taxon>eudicotyledons</taxon>
        <taxon>Gunneridae</taxon>
        <taxon>Pentapetalae</taxon>
        <taxon>asterids</taxon>
        <taxon>Ericales</taxon>
        <taxon>Ericaceae</taxon>
        <taxon>Ericoideae</taxon>
        <taxon>Rhodoreae</taxon>
        <taxon>Rhododendron</taxon>
    </lineage>
</organism>
<gene>
    <name evidence="1" type="ORF">RHMOL_Rhmol12G0035700</name>
</gene>
<reference evidence="1" key="1">
    <citation type="submission" date="2022-02" db="EMBL/GenBank/DDBJ databases">
        <title>Plant Genome Project.</title>
        <authorList>
            <person name="Zhang R.-G."/>
        </authorList>
    </citation>
    <scope>NUCLEOTIDE SEQUENCE</scope>
    <source>
        <strain evidence="1">AT1</strain>
    </source>
</reference>
<accession>A0ACC0LDU8</accession>
<evidence type="ECO:0000313" key="2">
    <source>
        <dbReference type="Proteomes" id="UP001062846"/>
    </source>
</evidence>
<protein>
    <submittedName>
        <fullName evidence="1">Uncharacterized protein</fullName>
    </submittedName>
</protein>